<feature type="chain" id="PRO_5024329207" evidence="5">
    <location>
        <begin position="24"/>
        <end position="202"/>
    </location>
</feature>
<dbReference type="GO" id="GO:0016301">
    <property type="term" value="F:kinase activity"/>
    <property type="evidence" value="ECO:0007669"/>
    <property type="project" value="UniProtKB-KW"/>
</dbReference>
<feature type="signal peptide" evidence="5">
    <location>
        <begin position="1"/>
        <end position="23"/>
    </location>
</feature>
<dbReference type="EMBL" id="CM017321">
    <property type="protein sequence ID" value="KAE7996747.1"/>
    <property type="molecule type" value="Genomic_DNA"/>
</dbReference>
<dbReference type="OrthoDB" id="1722957at2759"/>
<evidence type="ECO:0000256" key="3">
    <source>
        <dbReference type="ARBA" id="ARBA00022777"/>
    </source>
</evidence>
<evidence type="ECO:0000313" key="6">
    <source>
        <dbReference type="EMBL" id="KAE7996747.1"/>
    </source>
</evidence>
<proteinExistence type="predicted"/>
<evidence type="ECO:0000256" key="4">
    <source>
        <dbReference type="ARBA" id="ARBA00022840"/>
    </source>
</evidence>
<keyword evidence="2" id="KW-0547">Nucleotide-binding</keyword>
<reference evidence="6 7" key="1">
    <citation type="submission" date="2019-06" db="EMBL/GenBank/DDBJ databases">
        <title>A chromosomal-level reference genome of Carpinus fangiana (Coryloideae, Betulaceae).</title>
        <authorList>
            <person name="Yang X."/>
            <person name="Wang Z."/>
            <person name="Zhang L."/>
            <person name="Hao G."/>
            <person name="Liu J."/>
            <person name="Yang Y."/>
        </authorList>
    </citation>
    <scope>NUCLEOTIDE SEQUENCE [LARGE SCALE GENOMIC DNA]</scope>
    <source>
        <strain evidence="6">Cfa_2016G</strain>
        <tissue evidence="6">Leaf</tissue>
    </source>
</reference>
<keyword evidence="3" id="KW-0418">Kinase</keyword>
<sequence>MAERLISIWVFLLLLNLVKPDVATPLLDEFSGGFSAAGNNLTLEGVAEVENNASSEELMLLVDCVWEKWAVGAVLDVVDPRMDGKFDEAEAVLVLKLGLICSNDEAEARPTMRLVVRYLEGELTLQEAVAMPNKRKGGGRGTVEFEDSTQSTRTIPTTSSVYDIYGSCCSLLLTLPRRTSRLTPLLNFLSPTMKSPYKFPIR</sequence>
<keyword evidence="5" id="KW-0732">Signal</keyword>
<keyword evidence="7" id="KW-1185">Reference proteome</keyword>
<dbReference type="AlphaFoldDB" id="A0A5N6QC46"/>
<organism evidence="6 7">
    <name type="scientific">Carpinus fangiana</name>
    <dbReference type="NCBI Taxonomy" id="176857"/>
    <lineage>
        <taxon>Eukaryota</taxon>
        <taxon>Viridiplantae</taxon>
        <taxon>Streptophyta</taxon>
        <taxon>Embryophyta</taxon>
        <taxon>Tracheophyta</taxon>
        <taxon>Spermatophyta</taxon>
        <taxon>Magnoliopsida</taxon>
        <taxon>eudicotyledons</taxon>
        <taxon>Gunneridae</taxon>
        <taxon>Pentapetalae</taxon>
        <taxon>rosids</taxon>
        <taxon>fabids</taxon>
        <taxon>Fagales</taxon>
        <taxon>Betulaceae</taxon>
        <taxon>Carpinus</taxon>
    </lineage>
</organism>
<evidence type="ECO:0000256" key="2">
    <source>
        <dbReference type="ARBA" id="ARBA00022741"/>
    </source>
</evidence>
<dbReference type="Proteomes" id="UP000327013">
    <property type="component" value="Chromosome 1"/>
</dbReference>
<dbReference type="InterPro" id="IPR052059">
    <property type="entry name" value="CR_Ser/Thr_kinase"/>
</dbReference>
<dbReference type="PANTHER" id="PTHR47973">
    <property type="entry name" value="CYSTEINE-RICH RECEPTOR-LIKE PROTEIN KINASE 3"/>
    <property type="match status" value="1"/>
</dbReference>
<evidence type="ECO:0000256" key="1">
    <source>
        <dbReference type="ARBA" id="ARBA00022679"/>
    </source>
</evidence>
<evidence type="ECO:0000313" key="7">
    <source>
        <dbReference type="Proteomes" id="UP000327013"/>
    </source>
</evidence>
<name>A0A5N6QC46_9ROSI</name>
<evidence type="ECO:0000256" key="5">
    <source>
        <dbReference type="SAM" id="SignalP"/>
    </source>
</evidence>
<dbReference type="GO" id="GO:0005524">
    <property type="term" value="F:ATP binding"/>
    <property type="evidence" value="ECO:0007669"/>
    <property type="project" value="UniProtKB-KW"/>
</dbReference>
<protein>
    <submittedName>
        <fullName evidence="6">Uncharacterized protein</fullName>
    </submittedName>
</protein>
<accession>A0A5N6QC46</accession>
<gene>
    <name evidence="6" type="ORF">FH972_001440</name>
</gene>
<keyword evidence="4" id="KW-0067">ATP-binding</keyword>
<dbReference type="Gene3D" id="1.10.510.10">
    <property type="entry name" value="Transferase(Phosphotransferase) domain 1"/>
    <property type="match status" value="1"/>
</dbReference>
<keyword evidence="1" id="KW-0808">Transferase</keyword>